<evidence type="ECO:0000313" key="1">
    <source>
        <dbReference type="EMBL" id="KKM07105.1"/>
    </source>
</evidence>
<protein>
    <submittedName>
        <fullName evidence="1">Uncharacterized protein</fullName>
    </submittedName>
</protein>
<organism evidence="1">
    <name type="scientific">marine sediment metagenome</name>
    <dbReference type="NCBI Taxonomy" id="412755"/>
    <lineage>
        <taxon>unclassified sequences</taxon>
        <taxon>metagenomes</taxon>
        <taxon>ecological metagenomes</taxon>
    </lineage>
</organism>
<gene>
    <name evidence="1" type="ORF">LCGC14_1737240</name>
</gene>
<reference evidence="1" key="1">
    <citation type="journal article" date="2015" name="Nature">
        <title>Complex archaea that bridge the gap between prokaryotes and eukaryotes.</title>
        <authorList>
            <person name="Spang A."/>
            <person name="Saw J.H."/>
            <person name="Jorgensen S.L."/>
            <person name="Zaremba-Niedzwiedzka K."/>
            <person name="Martijn J."/>
            <person name="Lind A.E."/>
            <person name="van Eijk R."/>
            <person name="Schleper C."/>
            <person name="Guy L."/>
            <person name="Ettema T.J."/>
        </authorList>
    </citation>
    <scope>NUCLEOTIDE SEQUENCE</scope>
</reference>
<name>A0A0F9H7S1_9ZZZZ</name>
<dbReference type="AlphaFoldDB" id="A0A0F9H7S1"/>
<proteinExistence type="predicted"/>
<feature type="non-terminal residue" evidence="1">
    <location>
        <position position="1"/>
    </location>
</feature>
<sequence>FGGGGGGPGGGGGTGFLGADGKPVGAFAQGTPNASRGLAFVGEQGPELINFRGGEQVFNSQMLENMLRPRNMPAIKSGGDTFITIDARNSMGEEALSASVESALARSLPNMVNAATNSIILQHRRDPRIFDK</sequence>
<dbReference type="EMBL" id="LAZR01015844">
    <property type="protein sequence ID" value="KKM07105.1"/>
    <property type="molecule type" value="Genomic_DNA"/>
</dbReference>
<comment type="caution">
    <text evidence="1">The sequence shown here is derived from an EMBL/GenBank/DDBJ whole genome shotgun (WGS) entry which is preliminary data.</text>
</comment>
<accession>A0A0F9H7S1</accession>